<name>A0A1H5Y0D4_9HYPH</name>
<reference evidence="1 2" key="1">
    <citation type="submission" date="2016-10" db="EMBL/GenBank/DDBJ databases">
        <authorList>
            <person name="de Groot N.N."/>
        </authorList>
    </citation>
    <scope>NUCLEOTIDE SEQUENCE [LARGE SCALE GENOMIC DNA]</scope>
    <source>
        <strain evidence="1 2">DSM 26656</strain>
    </source>
</reference>
<protein>
    <submittedName>
        <fullName evidence="1">Uncharacterized protein</fullName>
    </submittedName>
</protein>
<keyword evidence="2" id="KW-1185">Reference proteome</keyword>
<dbReference type="Proteomes" id="UP000236743">
    <property type="component" value="Unassembled WGS sequence"/>
</dbReference>
<sequence length="92" mass="10215">MFQNRLLKIVAAPDLVRSVLTGALITKESEAYRHEREVEFLSMLSARALEDILTGCIGKHCHRSLTAIRGPAEVKFLRGEIALFQGFSANSN</sequence>
<proteinExistence type="predicted"/>
<accession>A0A1H5Y0D4</accession>
<dbReference type="Pfam" id="PF24751">
    <property type="entry name" value="DUF7696"/>
    <property type="match status" value="1"/>
</dbReference>
<dbReference type="EMBL" id="FNUY01000003">
    <property type="protein sequence ID" value="SEG17464.1"/>
    <property type="molecule type" value="Genomic_DNA"/>
</dbReference>
<dbReference type="AlphaFoldDB" id="A0A1H5Y0D4"/>
<evidence type="ECO:0000313" key="1">
    <source>
        <dbReference type="EMBL" id="SEG17464.1"/>
    </source>
</evidence>
<organism evidence="1 2">
    <name type="scientific">Bosea lathyri</name>
    <dbReference type="NCBI Taxonomy" id="1036778"/>
    <lineage>
        <taxon>Bacteria</taxon>
        <taxon>Pseudomonadati</taxon>
        <taxon>Pseudomonadota</taxon>
        <taxon>Alphaproteobacteria</taxon>
        <taxon>Hyphomicrobiales</taxon>
        <taxon>Boseaceae</taxon>
        <taxon>Bosea</taxon>
    </lineage>
</organism>
<dbReference type="RefSeq" id="WP_103872285.1">
    <property type="nucleotide sequence ID" value="NZ_FNUY01000003.1"/>
</dbReference>
<gene>
    <name evidence="1" type="ORF">SAMN04488115_103474</name>
</gene>
<dbReference type="InterPro" id="IPR056113">
    <property type="entry name" value="DUF7696"/>
</dbReference>
<evidence type="ECO:0000313" key="2">
    <source>
        <dbReference type="Proteomes" id="UP000236743"/>
    </source>
</evidence>